<feature type="transmembrane region" description="Helical" evidence="2">
    <location>
        <begin position="475"/>
        <end position="493"/>
    </location>
</feature>
<evidence type="ECO:0000259" key="3">
    <source>
        <dbReference type="SMART" id="SM01174"/>
    </source>
</evidence>
<evidence type="ECO:0000313" key="7">
    <source>
        <dbReference type="Proteomes" id="UP000284657"/>
    </source>
</evidence>
<dbReference type="OrthoDB" id="9981542at2759"/>
<dbReference type="SMART" id="SM01174">
    <property type="entry name" value="DUF4205"/>
    <property type="match status" value="1"/>
</dbReference>
<dbReference type="PANTHER" id="PTHR12473:SF8">
    <property type="entry name" value="UBIQUITIN CARBOXYL-TERMINAL HYDROLASE MINDY-4-RELATED"/>
    <property type="match status" value="1"/>
</dbReference>
<dbReference type="InterPro" id="IPR025257">
    <property type="entry name" value="MINDY-3/4_CD"/>
</dbReference>
<dbReference type="EMBL" id="MBAD02002032">
    <property type="protein sequence ID" value="RLN50362.1"/>
    <property type="molecule type" value="Genomic_DNA"/>
</dbReference>
<dbReference type="PANTHER" id="PTHR12473">
    <property type="entry name" value="UBIQUITIN CARBOXYL-TERMINAL HYDROLASE MINDY-4-RELATED"/>
    <property type="match status" value="1"/>
</dbReference>
<keyword evidence="2" id="KW-1133">Transmembrane helix</keyword>
<comment type="similarity">
    <text evidence="1">Belongs to the MINDY deubiquitinase family. FAM188 subfamily.</text>
</comment>
<dbReference type="GO" id="GO:0006508">
    <property type="term" value="P:proteolysis"/>
    <property type="evidence" value="ECO:0007669"/>
    <property type="project" value="UniProtKB-KW"/>
</dbReference>
<evidence type="ECO:0000313" key="5">
    <source>
        <dbReference type="EMBL" id="RLN63786.1"/>
    </source>
</evidence>
<keyword evidence="2" id="KW-0812">Transmembrane</keyword>
<dbReference type="GO" id="GO:1990380">
    <property type="term" value="F:K48-linked deubiquitinase activity"/>
    <property type="evidence" value="ECO:0007669"/>
    <property type="project" value="InterPro"/>
</dbReference>
<keyword evidence="2" id="KW-0472">Membrane</keyword>
<proteinExistence type="inferred from homology"/>
<comment type="caution">
    <text evidence="5">The sequence shown here is derived from an EMBL/GenBank/DDBJ whole genome shotgun (WGS) entry which is preliminary data.</text>
</comment>
<name>A0A3F2RU49_9STRA</name>
<dbReference type="Proteomes" id="UP000277300">
    <property type="component" value="Unassembled WGS sequence"/>
</dbReference>
<accession>A0A3F2RU49</accession>
<dbReference type="InterPro" id="IPR039785">
    <property type="entry name" value="MINY3/4"/>
</dbReference>
<dbReference type="Proteomes" id="UP000284657">
    <property type="component" value="Unassembled WGS sequence"/>
</dbReference>
<dbReference type="Pfam" id="PF13898">
    <property type="entry name" value="MINDY-3_4_CD"/>
    <property type="match status" value="1"/>
</dbReference>
<dbReference type="AlphaFoldDB" id="A0A3F2RU49"/>
<feature type="domain" description="Deubiquitinating enzyme MINDY-3/4 conserved" evidence="3">
    <location>
        <begin position="13"/>
        <end position="355"/>
    </location>
</feature>
<reference evidence="6 7" key="1">
    <citation type="submission" date="2018-07" db="EMBL/GenBank/DDBJ databases">
        <title>Genome sequencing of oomycete isolates from Chile give support for New Zealand origin for Phytophthora kernoviae and make available the first Nothophytophthora sp. genome.</title>
        <authorList>
            <person name="Studholme D.J."/>
            <person name="Sanfuentes E."/>
            <person name="Panda P."/>
            <person name="Hill R."/>
            <person name="Sambles C."/>
            <person name="Grant M."/>
            <person name="Williams N.M."/>
            <person name="Mcdougal R.L."/>
        </authorList>
    </citation>
    <scope>NUCLEOTIDE SEQUENCE [LARGE SCALE GENOMIC DNA]</scope>
    <source>
        <strain evidence="5">Chile6</strain>
        <strain evidence="4">Chile7</strain>
    </source>
</reference>
<dbReference type="EMBL" id="MBDO02000087">
    <property type="protein sequence ID" value="RLN63786.1"/>
    <property type="molecule type" value="Genomic_DNA"/>
</dbReference>
<organism evidence="5 6">
    <name type="scientific">Phytophthora kernoviae</name>
    <dbReference type="NCBI Taxonomy" id="325452"/>
    <lineage>
        <taxon>Eukaryota</taxon>
        <taxon>Sar</taxon>
        <taxon>Stramenopiles</taxon>
        <taxon>Oomycota</taxon>
        <taxon>Peronosporomycetes</taxon>
        <taxon>Peronosporales</taxon>
        <taxon>Peronosporaceae</taxon>
        <taxon>Phytophthora</taxon>
    </lineage>
</organism>
<protein>
    <recommendedName>
        <fullName evidence="3">Deubiquitinating enzyme MINDY-3/4 conserved domain-containing protein</fullName>
    </recommendedName>
</protein>
<gene>
    <name evidence="4" type="ORF">BBJ29_006462</name>
    <name evidence="5" type="ORF">BBP00_00003869</name>
</gene>
<dbReference type="GO" id="GO:0071108">
    <property type="term" value="P:protein K48-linked deubiquitination"/>
    <property type="evidence" value="ECO:0007669"/>
    <property type="project" value="InterPro"/>
</dbReference>
<evidence type="ECO:0000313" key="4">
    <source>
        <dbReference type="EMBL" id="RLN50362.1"/>
    </source>
</evidence>
<evidence type="ECO:0000256" key="1">
    <source>
        <dbReference type="ARBA" id="ARBA00011074"/>
    </source>
</evidence>
<dbReference type="GO" id="GO:0004843">
    <property type="term" value="F:cysteine-type deubiquitinase activity"/>
    <property type="evidence" value="ECO:0007669"/>
    <property type="project" value="UniProtKB-EC"/>
</dbReference>
<evidence type="ECO:0000256" key="2">
    <source>
        <dbReference type="SAM" id="Phobius"/>
    </source>
</evidence>
<sequence>MSVLTATEVNELLRLLWPSTNGQSDDAQRWYQQGFQFQALQGFCLGLVQAHGGPCGVLAAVQAEILRLFLFVHRNEALSETELRRLLDGDKSDTDEAARQRLLAEAMASLLLQCADAVEEDGGRVVRAVVQDATASTEGNAAVYKEHILPVSATETGAPPDELVALLLREMPAFCSPHGVINFTFSVLRTKSVVTVREEMDDPTNALTGAFGHCTQELLNLLLTGRAVSNVFDGSVPMGDTGLYLHGVSRRARIGYLTQLEALRYCRVGSYYKSPQFPVWVIGSSSHFSMGFALNARVCEESASAQLFQRVQRVFKAFDSMETGFMQMASLADSLKQLGVAPEILANEYWMARLLDRLEISSGAGIVLWDEYWKVISVLLHTSDFELALSGKYEASISTETQSRLQRSDSDLAPLKMPAQQDEDRSAADNGVDGAAVEVHHVANIVLGTDDITEVVDGHAIGLWLAIGPSVTYDLFFAVFAPLVVLVYFIHSFKFDRAAFMTRIESIHDRQTAPRTYAEWTDPEDTTSRLAELAVSGELRIVQIINRALPQLPIELQNCHHLLQLILIYTKTEELPAWMAEFSELEYL</sequence>
<evidence type="ECO:0000313" key="6">
    <source>
        <dbReference type="Proteomes" id="UP000277300"/>
    </source>
</evidence>